<dbReference type="AlphaFoldDB" id="A0A251S8A1"/>
<proteinExistence type="predicted"/>
<name>A0A251S8A1_HELAN</name>
<protein>
    <submittedName>
        <fullName evidence="2">Uncharacterized protein</fullName>
    </submittedName>
</protein>
<organism evidence="2 3">
    <name type="scientific">Helianthus annuus</name>
    <name type="common">Common sunflower</name>
    <dbReference type="NCBI Taxonomy" id="4232"/>
    <lineage>
        <taxon>Eukaryota</taxon>
        <taxon>Viridiplantae</taxon>
        <taxon>Streptophyta</taxon>
        <taxon>Embryophyta</taxon>
        <taxon>Tracheophyta</taxon>
        <taxon>Spermatophyta</taxon>
        <taxon>Magnoliopsida</taxon>
        <taxon>eudicotyledons</taxon>
        <taxon>Gunneridae</taxon>
        <taxon>Pentapetalae</taxon>
        <taxon>asterids</taxon>
        <taxon>campanulids</taxon>
        <taxon>Asterales</taxon>
        <taxon>Asteraceae</taxon>
        <taxon>Asteroideae</taxon>
        <taxon>Heliantheae alliance</taxon>
        <taxon>Heliantheae</taxon>
        <taxon>Helianthus</taxon>
    </lineage>
</organism>
<keyword evidence="3" id="KW-1185">Reference proteome</keyword>
<accession>A0A251S8A1</accession>
<reference evidence="1" key="3">
    <citation type="submission" date="2020-06" db="EMBL/GenBank/DDBJ databases">
        <title>Helianthus annuus Genome sequencing and assembly Release 2.</title>
        <authorList>
            <person name="Gouzy J."/>
            <person name="Langlade N."/>
            <person name="Munos S."/>
        </authorList>
    </citation>
    <scope>NUCLEOTIDE SEQUENCE</scope>
    <source>
        <tissue evidence="1">Leaves</tissue>
    </source>
</reference>
<dbReference type="Gramene" id="mRNA:HanXRQr2_Chr15g0691721">
    <property type="protein sequence ID" value="mRNA:HanXRQr2_Chr15g0691721"/>
    <property type="gene ID" value="HanXRQr2_Chr15g0691721"/>
</dbReference>
<dbReference type="InParanoid" id="A0A251S8A1"/>
<evidence type="ECO:0000313" key="2">
    <source>
        <dbReference type="EMBL" id="OTF95067.1"/>
    </source>
</evidence>
<gene>
    <name evidence="2" type="ORF">HannXRQ_Chr15g0478991</name>
    <name evidence="1" type="ORF">HanXRQr2_Chr15g0691721</name>
</gene>
<dbReference type="Proteomes" id="UP000215914">
    <property type="component" value="Chromosome 15"/>
</dbReference>
<evidence type="ECO:0000313" key="1">
    <source>
        <dbReference type="EMBL" id="KAF5764410.1"/>
    </source>
</evidence>
<dbReference type="EMBL" id="MNCJ02000330">
    <property type="protein sequence ID" value="KAF5764410.1"/>
    <property type="molecule type" value="Genomic_DNA"/>
</dbReference>
<evidence type="ECO:0000313" key="3">
    <source>
        <dbReference type="Proteomes" id="UP000215914"/>
    </source>
</evidence>
<reference evidence="1 3" key="1">
    <citation type="journal article" date="2017" name="Nature">
        <title>The sunflower genome provides insights into oil metabolism, flowering and Asterid evolution.</title>
        <authorList>
            <person name="Badouin H."/>
            <person name="Gouzy J."/>
            <person name="Grassa C.J."/>
            <person name="Murat F."/>
            <person name="Staton S.E."/>
            <person name="Cottret L."/>
            <person name="Lelandais-Briere C."/>
            <person name="Owens G.L."/>
            <person name="Carrere S."/>
            <person name="Mayjonade B."/>
            <person name="Legrand L."/>
            <person name="Gill N."/>
            <person name="Kane N.C."/>
            <person name="Bowers J.E."/>
            <person name="Hubner S."/>
            <person name="Bellec A."/>
            <person name="Berard A."/>
            <person name="Berges H."/>
            <person name="Blanchet N."/>
            <person name="Boniface M.C."/>
            <person name="Brunel D."/>
            <person name="Catrice O."/>
            <person name="Chaidir N."/>
            <person name="Claudel C."/>
            <person name="Donnadieu C."/>
            <person name="Faraut T."/>
            <person name="Fievet G."/>
            <person name="Helmstetter N."/>
            <person name="King M."/>
            <person name="Knapp S.J."/>
            <person name="Lai Z."/>
            <person name="Le Paslier M.C."/>
            <person name="Lippi Y."/>
            <person name="Lorenzon L."/>
            <person name="Mandel J.R."/>
            <person name="Marage G."/>
            <person name="Marchand G."/>
            <person name="Marquand E."/>
            <person name="Bret-Mestries E."/>
            <person name="Morien E."/>
            <person name="Nambeesan S."/>
            <person name="Nguyen T."/>
            <person name="Pegot-Espagnet P."/>
            <person name="Pouilly N."/>
            <person name="Raftis F."/>
            <person name="Sallet E."/>
            <person name="Schiex T."/>
            <person name="Thomas J."/>
            <person name="Vandecasteele C."/>
            <person name="Vares D."/>
            <person name="Vear F."/>
            <person name="Vautrin S."/>
            <person name="Crespi M."/>
            <person name="Mangin B."/>
            <person name="Burke J.M."/>
            <person name="Salse J."/>
            <person name="Munos S."/>
            <person name="Vincourt P."/>
            <person name="Rieseberg L.H."/>
            <person name="Langlade N.B."/>
        </authorList>
    </citation>
    <scope>NUCLEOTIDE SEQUENCE [LARGE SCALE GENOMIC DNA]</scope>
    <source>
        <strain evidence="3">cv. SF193</strain>
        <tissue evidence="1">Leaves</tissue>
    </source>
</reference>
<reference evidence="2" key="2">
    <citation type="submission" date="2017-02" db="EMBL/GenBank/DDBJ databases">
        <title>Sunflower complete genome.</title>
        <authorList>
            <person name="Langlade N."/>
            <person name="Munos S."/>
        </authorList>
    </citation>
    <scope>NUCLEOTIDE SEQUENCE [LARGE SCALE GENOMIC DNA]</scope>
    <source>
        <tissue evidence="2">Leaves</tissue>
    </source>
</reference>
<dbReference type="EMBL" id="CM007904">
    <property type="protein sequence ID" value="OTF95067.1"/>
    <property type="molecule type" value="Genomic_DNA"/>
</dbReference>
<sequence>MKFPFRCINKSSIKPLPRLRVLRILYKRNLLIDSLTPSQHHNTSHSLCFLLTNSPDSRNVAGAYGVAGDRRGRSENRPETHKLRSDNRFARTLGFSNLTRSFLQESAKQSMLTIQESRNKLGWH</sequence>